<comment type="caution">
    <text evidence="5">The sequence shown here is derived from an EMBL/GenBank/DDBJ whole genome shotgun (WGS) entry which is preliminary data.</text>
</comment>
<organism evidence="5 6">
    <name type="scientific">Microbacterium bandirmense</name>
    <dbReference type="NCBI Taxonomy" id="3122050"/>
    <lineage>
        <taxon>Bacteria</taxon>
        <taxon>Bacillati</taxon>
        <taxon>Actinomycetota</taxon>
        <taxon>Actinomycetes</taxon>
        <taxon>Micrococcales</taxon>
        <taxon>Microbacteriaceae</taxon>
        <taxon>Microbacterium</taxon>
    </lineage>
</organism>
<evidence type="ECO:0000256" key="1">
    <source>
        <dbReference type="ARBA" id="ARBA00008520"/>
    </source>
</evidence>
<reference evidence="5 6" key="1">
    <citation type="submission" date="2024-02" db="EMBL/GenBank/DDBJ databases">
        <authorList>
            <person name="Saticioglu I.B."/>
        </authorList>
    </citation>
    <scope>NUCLEOTIDE SEQUENCE [LARGE SCALE GENOMIC DNA]</scope>
    <source>
        <strain evidence="5 6">Mu-80</strain>
    </source>
</reference>
<keyword evidence="6" id="KW-1185">Reference proteome</keyword>
<protein>
    <submittedName>
        <fullName evidence="5">Sugar ABC transporter substrate-binding protein</fullName>
    </submittedName>
</protein>
<evidence type="ECO:0000256" key="2">
    <source>
        <dbReference type="ARBA" id="ARBA00022448"/>
    </source>
</evidence>
<feature type="chain" id="PRO_5045098302" evidence="4">
    <location>
        <begin position="29"/>
        <end position="435"/>
    </location>
</feature>
<gene>
    <name evidence="5" type="ORF">WDU99_06115</name>
</gene>
<dbReference type="SUPFAM" id="SSF53850">
    <property type="entry name" value="Periplasmic binding protein-like II"/>
    <property type="match status" value="1"/>
</dbReference>
<dbReference type="Pfam" id="PF01547">
    <property type="entry name" value="SBP_bac_1"/>
    <property type="match status" value="1"/>
</dbReference>
<dbReference type="PANTHER" id="PTHR43649">
    <property type="entry name" value="ARABINOSE-BINDING PROTEIN-RELATED"/>
    <property type="match status" value="1"/>
</dbReference>
<dbReference type="Gene3D" id="3.40.190.10">
    <property type="entry name" value="Periplasmic binding protein-like II"/>
    <property type="match status" value="1"/>
</dbReference>
<keyword evidence="3 4" id="KW-0732">Signal</keyword>
<comment type="similarity">
    <text evidence="1">Belongs to the bacterial solute-binding protein 1 family.</text>
</comment>
<evidence type="ECO:0000256" key="4">
    <source>
        <dbReference type="SAM" id="SignalP"/>
    </source>
</evidence>
<dbReference type="PROSITE" id="PS51257">
    <property type="entry name" value="PROKAR_LIPOPROTEIN"/>
    <property type="match status" value="1"/>
</dbReference>
<feature type="signal peptide" evidence="4">
    <location>
        <begin position="1"/>
        <end position="28"/>
    </location>
</feature>
<keyword evidence="2" id="KW-0813">Transport</keyword>
<dbReference type="CDD" id="cd13585">
    <property type="entry name" value="PBP2_TMBP_like"/>
    <property type="match status" value="1"/>
</dbReference>
<dbReference type="InterPro" id="IPR006059">
    <property type="entry name" value="SBP"/>
</dbReference>
<dbReference type="RefSeq" id="WP_337331557.1">
    <property type="nucleotide sequence ID" value="NZ_JBBDGM010000004.1"/>
</dbReference>
<evidence type="ECO:0000313" key="5">
    <source>
        <dbReference type="EMBL" id="MEJ1087888.1"/>
    </source>
</evidence>
<dbReference type="Proteomes" id="UP001371224">
    <property type="component" value="Unassembled WGS sequence"/>
</dbReference>
<name>A0ABU8LAY7_9MICO</name>
<dbReference type="EMBL" id="JBBDGM010000004">
    <property type="protein sequence ID" value="MEJ1087888.1"/>
    <property type="molecule type" value="Genomic_DNA"/>
</dbReference>
<dbReference type="PANTHER" id="PTHR43649:SF34">
    <property type="entry name" value="ABC TRANSPORTER PERIPLASMIC-BINDING PROTEIN YCJN-RELATED"/>
    <property type="match status" value="1"/>
</dbReference>
<evidence type="ECO:0000313" key="6">
    <source>
        <dbReference type="Proteomes" id="UP001371224"/>
    </source>
</evidence>
<proteinExistence type="inferred from homology"/>
<accession>A0ABU8LAY7</accession>
<evidence type="ECO:0000256" key="3">
    <source>
        <dbReference type="ARBA" id="ARBA00022729"/>
    </source>
</evidence>
<sequence length="435" mass="46984">MKRKMLTAAGIGTVAVLALTGCSSGAGPAEDGSVTLQMVESLTNPARTDLIRGLLDEFEAENPKIKVNLVSPPTEQADQKIQQMLQSGKGVDVLEVRDITVGPFANNGWLHDLGSDLESWDGWDALTDNAKAASVAADGKSYFVPYGFYGLSLFYRKDLVEQAGFDGPPHSWKDLLEQASAIQDPKNNTYGYAFRGGQNANSNVVAAIEAYVMDDLDVENAFLLQDGSTIFAAPEAQDALDDYFALFEQASPPSAVSWGYPEMVAGFTNGSTAFLLQDPEVIATVQESSLTEDQWDTAPLLVGPSGKAAQPLAVAGWGVAEASESKEAATKLVEFLSSAEPATEFAQANSLVPIIAAASDDEFYSTGPWTSYVTMTENPDTYVNVQQPRGVSWWTEWIQKSDQDVQKVLLGSMTTEELLSSWDEFWTEKYASEKG</sequence>
<dbReference type="InterPro" id="IPR050490">
    <property type="entry name" value="Bact_solute-bd_prot1"/>
</dbReference>